<sequence>MKNTDFRLCEELDFSLNMPMFFACKGGNPETVQYFLSQGFDIFECNEDGQSLLHATCEEFPETEGHKSVMNLLIQKQLAVSKPDNKGLSPLHLACKNRLPSICKLLISNNANINMQDNDNKTPLHFACESNNFDIVETLLKNKANINLRDNAGRTPLHVICERCKYLTNLRPSAYLDMSVISINTECKSIVKSLIDIDTEVNARDNEGESPLHKTCKYEDYELVKTLLSLKQSDINLQNDSGETPLHLACRSGYENIVKLLLVEKADSSIEDDEGKSPLQISSEILKLIKDNLIWYRWRDNYHLSYEDDFTTESTTYNHIINIVTLLTEYNADLSKS</sequence>
<name>A0A6J8CNG8_MYTCO</name>
<keyword evidence="2 3" id="KW-0040">ANK repeat</keyword>
<dbReference type="PANTHER" id="PTHR24193:SF121">
    <property type="entry name" value="ADA2A-CONTAINING COMPLEX COMPONENT 3, ISOFORM D"/>
    <property type="match status" value="1"/>
</dbReference>
<feature type="repeat" description="ANK" evidence="3">
    <location>
        <begin position="241"/>
        <end position="273"/>
    </location>
</feature>
<evidence type="ECO:0000256" key="2">
    <source>
        <dbReference type="ARBA" id="ARBA00023043"/>
    </source>
</evidence>
<dbReference type="Proteomes" id="UP000507470">
    <property type="component" value="Unassembled WGS sequence"/>
</dbReference>
<evidence type="ECO:0000256" key="3">
    <source>
        <dbReference type="PROSITE-ProRule" id="PRU00023"/>
    </source>
</evidence>
<keyword evidence="5" id="KW-1185">Reference proteome</keyword>
<dbReference type="InterPro" id="IPR036770">
    <property type="entry name" value="Ankyrin_rpt-contain_sf"/>
</dbReference>
<dbReference type="PROSITE" id="PS50297">
    <property type="entry name" value="ANK_REP_REGION"/>
    <property type="match status" value="3"/>
</dbReference>
<dbReference type="SMART" id="SM00248">
    <property type="entry name" value="ANK"/>
    <property type="match status" value="7"/>
</dbReference>
<feature type="repeat" description="ANK" evidence="3">
    <location>
        <begin position="86"/>
        <end position="118"/>
    </location>
</feature>
<dbReference type="GO" id="GO:0000976">
    <property type="term" value="F:transcription cis-regulatory region binding"/>
    <property type="evidence" value="ECO:0007669"/>
    <property type="project" value="TreeGrafter"/>
</dbReference>
<feature type="repeat" description="ANK" evidence="3">
    <location>
        <begin position="119"/>
        <end position="151"/>
    </location>
</feature>
<dbReference type="InterPro" id="IPR002110">
    <property type="entry name" value="Ankyrin_rpt"/>
</dbReference>
<evidence type="ECO:0000256" key="1">
    <source>
        <dbReference type="ARBA" id="ARBA00022737"/>
    </source>
</evidence>
<dbReference type="PROSITE" id="PS51257">
    <property type="entry name" value="PROKAR_LIPOPROTEIN"/>
    <property type="match status" value="1"/>
</dbReference>
<protein>
    <submittedName>
        <fullName evidence="4">Uncharacterized protein</fullName>
    </submittedName>
</protein>
<dbReference type="OrthoDB" id="6066131at2759"/>
<dbReference type="Pfam" id="PF00023">
    <property type="entry name" value="Ank"/>
    <property type="match status" value="1"/>
</dbReference>
<dbReference type="GO" id="GO:0005634">
    <property type="term" value="C:nucleus"/>
    <property type="evidence" value="ECO:0007669"/>
    <property type="project" value="TreeGrafter"/>
</dbReference>
<dbReference type="Gene3D" id="1.25.40.20">
    <property type="entry name" value="Ankyrin repeat-containing domain"/>
    <property type="match status" value="2"/>
</dbReference>
<dbReference type="InterPro" id="IPR050663">
    <property type="entry name" value="Ankyrin-SOCS_Box"/>
</dbReference>
<keyword evidence="1" id="KW-0677">Repeat</keyword>
<dbReference type="GO" id="GO:0045944">
    <property type="term" value="P:positive regulation of transcription by RNA polymerase II"/>
    <property type="evidence" value="ECO:0007669"/>
    <property type="project" value="TreeGrafter"/>
</dbReference>
<dbReference type="AlphaFoldDB" id="A0A6J8CNG8"/>
<gene>
    <name evidence="4" type="ORF">MCOR_31044</name>
</gene>
<proteinExistence type="predicted"/>
<dbReference type="PROSITE" id="PS50088">
    <property type="entry name" value="ANK_REPEAT"/>
    <property type="match status" value="3"/>
</dbReference>
<dbReference type="SUPFAM" id="SSF48403">
    <property type="entry name" value="Ankyrin repeat"/>
    <property type="match status" value="1"/>
</dbReference>
<organism evidence="4 5">
    <name type="scientific">Mytilus coruscus</name>
    <name type="common">Sea mussel</name>
    <dbReference type="NCBI Taxonomy" id="42192"/>
    <lineage>
        <taxon>Eukaryota</taxon>
        <taxon>Metazoa</taxon>
        <taxon>Spiralia</taxon>
        <taxon>Lophotrochozoa</taxon>
        <taxon>Mollusca</taxon>
        <taxon>Bivalvia</taxon>
        <taxon>Autobranchia</taxon>
        <taxon>Pteriomorphia</taxon>
        <taxon>Mytilida</taxon>
        <taxon>Mytiloidea</taxon>
        <taxon>Mytilidae</taxon>
        <taxon>Mytilinae</taxon>
        <taxon>Mytilus</taxon>
    </lineage>
</organism>
<dbReference type="EMBL" id="CACVKT020005621">
    <property type="protein sequence ID" value="CAC5396492.1"/>
    <property type="molecule type" value="Genomic_DNA"/>
</dbReference>
<dbReference type="PANTHER" id="PTHR24193">
    <property type="entry name" value="ANKYRIN REPEAT PROTEIN"/>
    <property type="match status" value="1"/>
</dbReference>
<evidence type="ECO:0000313" key="5">
    <source>
        <dbReference type="Proteomes" id="UP000507470"/>
    </source>
</evidence>
<reference evidence="4 5" key="1">
    <citation type="submission" date="2020-06" db="EMBL/GenBank/DDBJ databases">
        <authorList>
            <person name="Li R."/>
            <person name="Bekaert M."/>
        </authorList>
    </citation>
    <scope>NUCLEOTIDE SEQUENCE [LARGE SCALE GENOMIC DNA]</scope>
    <source>
        <strain evidence="5">wild</strain>
    </source>
</reference>
<dbReference type="Pfam" id="PF12796">
    <property type="entry name" value="Ank_2"/>
    <property type="match status" value="2"/>
</dbReference>
<accession>A0A6J8CNG8</accession>
<evidence type="ECO:0000313" key="4">
    <source>
        <dbReference type="EMBL" id="CAC5396492.1"/>
    </source>
</evidence>